<dbReference type="HOGENOM" id="CLU_030651_2_2_1"/>
<feature type="binding site" evidence="7">
    <location>
        <begin position="183"/>
        <end position="189"/>
    </location>
    <ligand>
        <name>(6S)-NADPHX</name>
        <dbReference type="ChEBI" id="CHEBI:64076"/>
    </ligand>
</feature>
<evidence type="ECO:0000313" key="10">
    <source>
        <dbReference type="Proteomes" id="UP000030746"/>
    </source>
</evidence>
<evidence type="ECO:0000256" key="2">
    <source>
        <dbReference type="ARBA" id="ARBA00022840"/>
    </source>
</evidence>
<dbReference type="STRING" id="225164.V4A0W9"/>
<dbReference type="OrthoDB" id="8110916at2759"/>
<keyword evidence="5 7" id="KW-0456">Lyase</keyword>
<evidence type="ECO:0000256" key="3">
    <source>
        <dbReference type="ARBA" id="ARBA00022857"/>
    </source>
</evidence>
<dbReference type="EMBL" id="KB201305">
    <property type="protein sequence ID" value="ESO97453.1"/>
    <property type="molecule type" value="Genomic_DNA"/>
</dbReference>
<dbReference type="InterPro" id="IPR017953">
    <property type="entry name" value="Carbohydrate_kinase_pred_CS"/>
</dbReference>
<comment type="function">
    <text evidence="7">Catalyzes the dehydration of the S-form of NAD(P)HX at the expense of ATP, which is converted to ADP. Together with NAD(P)HX epimerase, which catalyzes the epimerization of the S- and R-forms, the enzyme allows the repair of both epimers of NAD(P)HX, a damaged form of NAD(P)H that is a result of enzymatic or heat-dependent hydration.</text>
</comment>
<evidence type="ECO:0000256" key="6">
    <source>
        <dbReference type="ARBA" id="ARBA00047472"/>
    </source>
</evidence>
<dbReference type="AlphaFoldDB" id="V4A0W9"/>
<comment type="catalytic activity">
    <reaction evidence="6 7">
        <text>(6S)-NADPHX + ATP = ADP + phosphate + NADPH + H(+)</text>
        <dbReference type="Rhea" id="RHEA:32231"/>
        <dbReference type="ChEBI" id="CHEBI:15378"/>
        <dbReference type="ChEBI" id="CHEBI:30616"/>
        <dbReference type="ChEBI" id="CHEBI:43474"/>
        <dbReference type="ChEBI" id="CHEBI:57783"/>
        <dbReference type="ChEBI" id="CHEBI:64076"/>
        <dbReference type="ChEBI" id="CHEBI:456216"/>
        <dbReference type="EC" id="4.2.1.93"/>
    </reaction>
</comment>
<keyword evidence="10" id="KW-1185">Reference proteome</keyword>
<dbReference type="NCBIfam" id="TIGR00196">
    <property type="entry name" value="yjeF_cterm"/>
    <property type="match status" value="1"/>
</dbReference>
<dbReference type="PANTHER" id="PTHR12592:SF0">
    <property type="entry name" value="ATP-DEPENDENT (S)-NAD(P)H-HYDRATE DEHYDRATASE"/>
    <property type="match status" value="1"/>
</dbReference>
<dbReference type="HAMAP" id="MF_01965">
    <property type="entry name" value="NADHX_dehydratase"/>
    <property type="match status" value="1"/>
</dbReference>
<dbReference type="PROSITE" id="PS01049">
    <property type="entry name" value="YJEF_C_1"/>
    <property type="match status" value="1"/>
</dbReference>
<evidence type="ECO:0000256" key="5">
    <source>
        <dbReference type="ARBA" id="ARBA00023239"/>
    </source>
</evidence>
<feature type="binding site" evidence="7">
    <location>
        <position position="252"/>
    </location>
    <ligand>
        <name>(6S)-NADPHX</name>
        <dbReference type="ChEBI" id="CHEBI:64076"/>
    </ligand>
</feature>
<feature type="binding site" evidence="7">
    <location>
        <begin position="242"/>
        <end position="251"/>
    </location>
    <ligand>
        <name>ATP</name>
        <dbReference type="ChEBI" id="CHEBI:30616"/>
    </ligand>
</feature>
<keyword evidence="2 7" id="KW-0067">ATP-binding</keyword>
<keyword evidence="7" id="KW-0597">Phosphoprotein</keyword>
<dbReference type="CDD" id="cd01171">
    <property type="entry name" value="YXKO-related"/>
    <property type="match status" value="1"/>
</dbReference>
<keyword evidence="4 7" id="KW-0520">NAD</keyword>
<evidence type="ECO:0000259" key="8">
    <source>
        <dbReference type="PROSITE" id="PS51383"/>
    </source>
</evidence>
<organism evidence="9 10">
    <name type="scientific">Lottia gigantea</name>
    <name type="common">Giant owl limpet</name>
    <dbReference type="NCBI Taxonomy" id="225164"/>
    <lineage>
        <taxon>Eukaryota</taxon>
        <taxon>Metazoa</taxon>
        <taxon>Spiralia</taxon>
        <taxon>Lophotrochozoa</taxon>
        <taxon>Mollusca</taxon>
        <taxon>Gastropoda</taxon>
        <taxon>Patellogastropoda</taxon>
        <taxon>Lottioidea</taxon>
        <taxon>Lottiidae</taxon>
        <taxon>Lottia</taxon>
    </lineage>
</organism>
<comment type="cofactor">
    <cofactor evidence="7">
        <name>Mg(2+)</name>
        <dbReference type="ChEBI" id="CHEBI:18420"/>
    </cofactor>
</comment>
<feature type="binding site" evidence="7">
    <location>
        <begin position="223"/>
        <end position="227"/>
    </location>
    <ligand>
        <name>ATP</name>
        <dbReference type="ChEBI" id="CHEBI:30616"/>
    </ligand>
</feature>
<dbReference type="InterPro" id="IPR000631">
    <property type="entry name" value="CARKD"/>
</dbReference>
<dbReference type="Proteomes" id="UP000030746">
    <property type="component" value="Unassembled WGS sequence"/>
</dbReference>
<comment type="catalytic activity">
    <reaction evidence="7">
        <text>(6S)-NADHX + ATP = ADP + phosphate + NADH + H(+)</text>
        <dbReference type="Rhea" id="RHEA:19017"/>
        <dbReference type="ChEBI" id="CHEBI:15378"/>
        <dbReference type="ChEBI" id="CHEBI:30616"/>
        <dbReference type="ChEBI" id="CHEBI:43474"/>
        <dbReference type="ChEBI" id="CHEBI:57945"/>
        <dbReference type="ChEBI" id="CHEBI:64074"/>
        <dbReference type="ChEBI" id="CHEBI:456216"/>
        <dbReference type="EC" id="4.2.1.93"/>
    </reaction>
</comment>
<name>V4A0W9_LOTGI</name>
<dbReference type="InterPro" id="IPR029056">
    <property type="entry name" value="Ribokinase-like"/>
</dbReference>
<dbReference type="OMA" id="IMNSIPH"/>
<evidence type="ECO:0000256" key="4">
    <source>
        <dbReference type="ARBA" id="ARBA00023027"/>
    </source>
</evidence>
<dbReference type="SUPFAM" id="SSF53613">
    <property type="entry name" value="Ribokinase-like"/>
    <property type="match status" value="1"/>
</dbReference>
<gene>
    <name evidence="9" type="ORF">LOTGIDRAFT_114759</name>
</gene>
<feature type="binding site" evidence="7">
    <location>
        <position position="130"/>
    </location>
    <ligand>
        <name>(6S)-NADPHX</name>
        <dbReference type="ChEBI" id="CHEBI:64076"/>
    </ligand>
</feature>
<dbReference type="GO" id="GO:0046496">
    <property type="term" value="P:nicotinamide nucleotide metabolic process"/>
    <property type="evidence" value="ECO:0007669"/>
    <property type="project" value="UniProtKB-UniRule"/>
</dbReference>
<dbReference type="KEGG" id="lgi:LOTGIDRAFT_114759"/>
<dbReference type="CTD" id="20231133"/>
<dbReference type="RefSeq" id="XP_009052038.1">
    <property type="nucleotide sequence ID" value="XM_009053790.1"/>
</dbReference>
<sequence length="275" mass="29759">MLFIVVNVGKKKYTLAAQATSGSLVDMIKSFIPPMTHHQHKGQSGRVAVVGGCEEYTGAPYFAAISALKVGGDLSHVFCTSDAANVIKSYSPELIVHPVLKLDKADTVKDATKETSNWLERMHAVVIGPGLGRNPTTLSYAENVIHKAKAMCLPIVIDADGLFLITQKPDLIKGYKRAILTPNVMEFSHLYEKMFGKKPIENEPVVNVKSLSELLGNITIVLKGVSDVISDGEQVLICYGEGSPRRCGGQGDLLSGSMGVFTYWTHQAVEKGNDK</sequence>
<dbReference type="PROSITE" id="PS51383">
    <property type="entry name" value="YJEF_C_3"/>
    <property type="match status" value="1"/>
</dbReference>
<dbReference type="Gene3D" id="3.40.1190.20">
    <property type="match status" value="1"/>
</dbReference>
<dbReference type="GO" id="GO:0110051">
    <property type="term" value="P:metabolite repair"/>
    <property type="evidence" value="ECO:0007669"/>
    <property type="project" value="TreeGrafter"/>
</dbReference>
<accession>V4A0W9</accession>
<comment type="similarity">
    <text evidence="7">Belongs to the NnrD/CARKD family.</text>
</comment>
<dbReference type="Pfam" id="PF01256">
    <property type="entry name" value="Carb_kinase"/>
    <property type="match status" value="1"/>
</dbReference>
<dbReference type="GeneID" id="20231133"/>
<dbReference type="PANTHER" id="PTHR12592">
    <property type="entry name" value="ATP-DEPENDENT (S)-NAD(P)H-HYDRATE DEHYDRATASE FAMILY MEMBER"/>
    <property type="match status" value="1"/>
</dbReference>
<reference evidence="9 10" key="1">
    <citation type="journal article" date="2013" name="Nature">
        <title>Insights into bilaterian evolution from three spiralian genomes.</title>
        <authorList>
            <person name="Simakov O."/>
            <person name="Marletaz F."/>
            <person name="Cho S.J."/>
            <person name="Edsinger-Gonzales E."/>
            <person name="Havlak P."/>
            <person name="Hellsten U."/>
            <person name="Kuo D.H."/>
            <person name="Larsson T."/>
            <person name="Lv J."/>
            <person name="Arendt D."/>
            <person name="Savage R."/>
            <person name="Osoegawa K."/>
            <person name="de Jong P."/>
            <person name="Grimwood J."/>
            <person name="Chapman J.A."/>
            <person name="Shapiro H."/>
            <person name="Aerts A."/>
            <person name="Otillar R.P."/>
            <person name="Terry A.Y."/>
            <person name="Boore J.L."/>
            <person name="Grigoriev I.V."/>
            <person name="Lindberg D.R."/>
            <person name="Seaver E.C."/>
            <person name="Weisblat D.A."/>
            <person name="Putnam N.H."/>
            <person name="Rokhsar D.S."/>
        </authorList>
    </citation>
    <scope>NUCLEOTIDE SEQUENCE [LARGE SCALE GENOMIC DNA]</scope>
</reference>
<protein>
    <recommendedName>
        <fullName evidence="7">ATP-dependent (S)-NAD(P)H-hydrate dehydratase</fullName>
        <ecNumber evidence="7">4.2.1.93</ecNumber>
    </recommendedName>
    <alternativeName>
        <fullName evidence="7">ATP-dependent NAD(P)HX dehydratase</fullName>
    </alternativeName>
</protein>
<evidence type="ECO:0000256" key="7">
    <source>
        <dbReference type="HAMAP-Rule" id="MF_03157"/>
    </source>
</evidence>
<keyword evidence="3" id="KW-0521">NADP</keyword>
<keyword evidence="1 7" id="KW-0547">Nucleotide-binding</keyword>
<dbReference type="GO" id="GO:0005524">
    <property type="term" value="F:ATP binding"/>
    <property type="evidence" value="ECO:0007669"/>
    <property type="project" value="UniProtKB-KW"/>
</dbReference>
<proteinExistence type="inferred from homology"/>
<dbReference type="EC" id="4.2.1.93" evidence="7"/>
<evidence type="ECO:0000313" key="9">
    <source>
        <dbReference type="EMBL" id="ESO97453.1"/>
    </source>
</evidence>
<dbReference type="GO" id="GO:0047453">
    <property type="term" value="F:ATP-dependent NAD(P)H-hydrate dehydratase activity"/>
    <property type="evidence" value="ECO:0007669"/>
    <property type="project" value="UniProtKB-UniRule"/>
</dbReference>
<feature type="domain" description="YjeF C-terminal" evidence="8">
    <location>
        <begin position="24"/>
        <end position="275"/>
    </location>
</feature>
<evidence type="ECO:0000256" key="1">
    <source>
        <dbReference type="ARBA" id="ARBA00022741"/>
    </source>
</evidence>